<feature type="domain" description="C2H2-type" evidence="11">
    <location>
        <begin position="693"/>
        <end position="720"/>
    </location>
</feature>
<keyword evidence="8" id="KW-0539">Nucleus</keyword>
<feature type="region of interest" description="Disordered" evidence="10">
    <location>
        <begin position="68"/>
        <end position="87"/>
    </location>
</feature>
<keyword evidence="3 9" id="KW-0863">Zinc-finger</keyword>
<dbReference type="GO" id="GO:0005634">
    <property type="term" value="C:nucleus"/>
    <property type="evidence" value="ECO:0007669"/>
    <property type="project" value="TreeGrafter"/>
</dbReference>
<accession>A0A8H2VC05</accession>
<evidence type="ECO:0000256" key="5">
    <source>
        <dbReference type="ARBA" id="ARBA00023015"/>
    </source>
</evidence>
<organism evidence="12 13">
    <name type="scientific">Maudiozyma barnettii</name>
    <dbReference type="NCBI Taxonomy" id="61262"/>
    <lineage>
        <taxon>Eukaryota</taxon>
        <taxon>Fungi</taxon>
        <taxon>Dikarya</taxon>
        <taxon>Ascomycota</taxon>
        <taxon>Saccharomycotina</taxon>
        <taxon>Saccharomycetes</taxon>
        <taxon>Saccharomycetales</taxon>
        <taxon>Saccharomycetaceae</taxon>
        <taxon>Maudiozyma</taxon>
    </lineage>
</organism>
<dbReference type="SUPFAM" id="SSF57667">
    <property type="entry name" value="beta-beta-alpha zinc fingers"/>
    <property type="match status" value="2"/>
</dbReference>
<dbReference type="GO" id="GO:0005737">
    <property type="term" value="C:cytoplasm"/>
    <property type="evidence" value="ECO:0007669"/>
    <property type="project" value="TreeGrafter"/>
</dbReference>
<dbReference type="OrthoDB" id="427030at2759"/>
<evidence type="ECO:0000256" key="6">
    <source>
        <dbReference type="ARBA" id="ARBA00023125"/>
    </source>
</evidence>
<keyword evidence="1" id="KW-0479">Metal-binding</keyword>
<dbReference type="PANTHER" id="PTHR16515">
    <property type="entry name" value="PR DOMAIN ZINC FINGER PROTEIN"/>
    <property type="match status" value="1"/>
</dbReference>
<dbReference type="FunFam" id="3.30.160.60:FF:002224">
    <property type="entry name" value="AZF1p Zinc-finger transcription factor"/>
    <property type="match status" value="1"/>
</dbReference>
<keyword evidence="13" id="KW-1185">Reference proteome</keyword>
<protein>
    <submittedName>
        <fullName evidence="12">Similar to Saccharomyces cerevisiae YOR113W AZF1 Zinc-finger transcription factor, involved in induction of CLN3 transcription in response to glucose</fullName>
    </submittedName>
</protein>
<keyword evidence="6" id="KW-0238">DNA-binding</keyword>
<gene>
    <name evidence="12" type="ORF">KABA2_01S15004</name>
</gene>
<feature type="domain" description="C2H2-type" evidence="11">
    <location>
        <begin position="721"/>
        <end position="746"/>
    </location>
</feature>
<feature type="domain" description="C2H2-type" evidence="11">
    <location>
        <begin position="665"/>
        <end position="692"/>
    </location>
</feature>
<proteinExistence type="predicted"/>
<keyword evidence="7" id="KW-0804">Transcription</keyword>
<dbReference type="Pfam" id="PF00096">
    <property type="entry name" value="zf-C2H2"/>
    <property type="match status" value="3"/>
</dbReference>
<evidence type="ECO:0000256" key="2">
    <source>
        <dbReference type="ARBA" id="ARBA00022737"/>
    </source>
</evidence>
<feature type="domain" description="C2H2-type" evidence="11">
    <location>
        <begin position="637"/>
        <end position="664"/>
    </location>
</feature>
<feature type="compositionally biased region" description="Low complexity" evidence="10">
    <location>
        <begin position="42"/>
        <end position="58"/>
    </location>
</feature>
<evidence type="ECO:0000259" key="11">
    <source>
        <dbReference type="PROSITE" id="PS50157"/>
    </source>
</evidence>
<evidence type="ECO:0000256" key="1">
    <source>
        <dbReference type="ARBA" id="ARBA00022723"/>
    </source>
</evidence>
<evidence type="ECO:0000256" key="4">
    <source>
        <dbReference type="ARBA" id="ARBA00022833"/>
    </source>
</evidence>
<name>A0A8H2VC05_9SACH</name>
<dbReference type="FunFam" id="3.30.160.60:FF:001485">
    <property type="entry name" value="Krueppel-related zinc finger protein"/>
    <property type="match status" value="1"/>
</dbReference>
<evidence type="ECO:0000256" key="7">
    <source>
        <dbReference type="ARBA" id="ARBA00023163"/>
    </source>
</evidence>
<dbReference type="GO" id="GO:0008270">
    <property type="term" value="F:zinc ion binding"/>
    <property type="evidence" value="ECO:0007669"/>
    <property type="project" value="UniProtKB-KW"/>
</dbReference>
<feature type="region of interest" description="Disordered" evidence="10">
    <location>
        <begin position="20"/>
        <end position="58"/>
    </location>
</feature>
<dbReference type="SMART" id="SM00355">
    <property type="entry name" value="ZnF_C2H2"/>
    <property type="match status" value="4"/>
</dbReference>
<dbReference type="GeneID" id="64855626"/>
<feature type="compositionally biased region" description="Basic and acidic residues" evidence="10">
    <location>
        <begin position="791"/>
        <end position="814"/>
    </location>
</feature>
<dbReference type="GO" id="GO:0000978">
    <property type="term" value="F:RNA polymerase II cis-regulatory region sequence-specific DNA binding"/>
    <property type="evidence" value="ECO:0007669"/>
    <property type="project" value="TreeGrafter"/>
</dbReference>
<dbReference type="InterPro" id="IPR050331">
    <property type="entry name" value="Zinc_finger"/>
</dbReference>
<dbReference type="GO" id="GO:0045165">
    <property type="term" value="P:cell fate commitment"/>
    <property type="evidence" value="ECO:0007669"/>
    <property type="project" value="TreeGrafter"/>
</dbReference>
<dbReference type="EMBL" id="CAEFZW010000001">
    <property type="protein sequence ID" value="CAB4252497.1"/>
    <property type="molecule type" value="Genomic_DNA"/>
</dbReference>
<keyword evidence="4" id="KW-0862">Zinc</keyword>
<feature type="region of interest" description="Disordered" evidence="10">
    <location>
        <begin position="787"/>
        <end position="814"/>
    </location>
</feature>
<dbReference type="PROSITE" id="PS50157">
    <property type="entry name" value="ZINC_FINGER_C2H2_2"/>
    <property type="match status" value="4"/>
</dbReference>
<feature type="compositionally biased region" description="Basic residues" evidence="10">
    <location>
        <begin position="482"/>
        <end position="504"/>
    </location>
</feature>
<dbReference type="Gene3D" id="3.30.160.60">
    <property type="entry name" value="Classic Zinc Finger"/>
    <property type="match status" value="4"/>
</dbReference>
<dbReference type="InterPro" id="IPR013087">
    <property type="entry name" value="Znf_C2H2_type"/>
</dbReference>
<dbReference type="GO" id="GO:0003700">
    <property type="term" value="F:DNA-binding transcription factor activity"/>
    <property type="evidence" value="ECO:0007669"/>
    <property type="project" value="TreeGrafter"/>
</dbReference>
<evidence type="ECO:0000313" key="13">
    <source>
        <dbReference type="Proteomes" id="UP000644660"/>
    </source>
</evidence>
<keyword evidence="5" id="KW-0805">Transcription regulation</keyword>
<dbReference type="Proteomes" id="UP000644660">
    <property type="component" value="Unassembled WGS sequence"/>
</dbReference>
<evidence type="ECO:0000256" key="10">
    <source>
        <dbReference type="SAM" id="MobiDB-lite"/>
    </source>
</evidence>
<reference evidence="12 13" key="1">
    <citation type="submission" date="2020-05" db="EMBL/GenBank/DDBJ databases">
        <authorList>
            <person name="Casaregola S."/>
            <person name="Devillers H."/>
            <person name="Grondin C."/>
        </authorList>
    </citation>
    <scope>NUCLEOTIDE SEQUENCE [LARGE SCALE GENOMIC DNA]</scope>
    <source>
        <strain evidence="12 13">CLIB 1767</strain>
    </source>
</reference>
<dbReference type="AlphaFoldDB" id="A0A8H2VC05"/>
<dbReference type="GO" id="GO:0006357">
    <property type="term" value="P:regulation of transcription by RNA polymerase II"/>
    <property type="evidence" value="ECO:0007669"/>
    <property type="project" value="TreeGrafter"/>
</dbReference>
<evidence type="ECO:0000256" key="3">
    <source>
        <dbReference type="ARBA" id="ARBA00022771"/>
    </source>
</evidence>
<dbReference type="RefSeq" id="XP_041404535.1">
    <property type="nucleotide sequence ID" value="XM_041548601.1"/>
</dbReference>
<evidence type="ECO:0000256" key="9">
    <source>
        <dbReference type="PROSITE-ProRule" id="PRU00042"/>
    </source>
</evidence>
<sequence>MTDPSSADILGTNSKNILENKDGRITSNKLNNNDSNDNEDPTLNNETHPNNININNITGGNNGSINNFIMGNNSNPNSNSGTNLNNLANRRDSNLIYPPVQRSNQRNDSINAMFNTFNLPRFSTDASLTPFLNIADNGNGNVQMTNNEHGLPINDSTKRRSQDLSQIARGYSIVNNNMWTPPISQHNIPHISNPLQIKIAANHVDPLDVNSAPKFKPLSFSAGKLNAVNNEKNRTDSMSIPPSNRGSTAFPMDSSDMDILHGQNNKRGSVSINMKPPTILPATNGSNSGSTVPQKFQNQNFIRTQNNSNINNNIGNNIASVNNNINSNLGLDSFFTGSNSRKNSLKIGTDDFDFDLRRRNSSIKLLLDPNNQPVSSPLSNQMVQHNGQMTRDIQKNPFPADVSTLPSSLSRFSSMMNFIGNEQPGPNGIPINRDVTVNNPNMMSQVQSIGMINGIPASGDVMKQEQLVGNLGPDISGTNLKSTKKRASKTNKTKKQPKKKKQKSLTHINDTLQPVDMSGGNENKKTKRKGNEKKIDKKSSFEDVLKKITKNHGIDKSVAEENLLKENEKKARGLLGVTKIDELMLMIDARKKGVTEKVETTKDGKLVLGSNSDILPPSNEIVGGVEKPVGSHGVKQHECKICHRFFTQLTHLEVHIRSHIGYKPFECQYCKKRFTQGGNLRTHLRLHTGEKPYECEICNKRFSRKGNLAAHVLTHQKLRPFVCRLDNCYKTFTQLGNMKAHQNRFHLSALSKLTERLAKLDPNESIAPEEREMLEYFASLYKNSNKGIKGRGRDKSSSSSPIKEKETTIIDEKPISSSISPEYRLYQANPVDQQQQQQQQQQSLMTNRMPYEHGLQNNIPGSINMDFTNHVVNVSDPQISGSSNIRGLPMEPNFLPNDHPNGQLLDENGVDFKFVNYKK</sequence>
<dbReference type="InterPro" id="IPR036236">
    <property type="entry name" value="Znf_C2H2_sf"/>
</dbReference>
<evidence type="ECO:0000313" key="12">
    <source>
        <dbReference type="EMBL" id="CAB4252497.1"/>
    </source>
</evidence>
<comment type="caution">
    <text evidence="12">The sequence shown here is derived from an EMBL/GenBank/DDBJ whole genome shotgun (WGS) entry which is preliminary data.</text>
</comment>
<dbReference type="PANTHER" id="PTHR16515:SF59">
    <property type="entry name" value="PR DOMAIN ZINC FINGER PROTEIN 1"/>
    <property type="match status" value="1"/>
</dbReference>
<dbReference type="PROSITE" id="PS00028">
    <property type="entry name" value="ZINC_FINGER_C2H2_1"/>
    <property type="match status" value="4"/>
</dbReference>
<feature type="region of interest" description="Disordered" evidence="10">
    <location>
        <begin position="469"/>
        <end position="538"/>
    </location>
</feature>
<dbReference type="FunFam" id="3.30.160.60:FF:002157">
    <property type="entry name" value="Transcription factor"/>
    <property type="match status" value="1"/>
</dbReference>
<evidence type="ECO:0000256" key="8">
    <source>
        <dbReference type="ARBA" id="ARBA00023242"/>
    </source>
</evidence>
<keyword evidence="2" id="KW-0677">Repeat</keyword>